<evidence type="ECO:0000313" key="2">
    <source>
        <dbReference type="Proteomes" id="UP000190285"/>
    </source>
</evidence>
<dbReference type="RefSeq" id="WP_079489252.1">
    <property type="nucleotide sequence ID" value="NZ_FUZT01000001.1"/>
</dbReference>
<dbReference type="GO" id="GO:0043937">
    <property type="term" value="P:regulation of sporulation"/>
    <property type="evidence" value="ECO:0007669"/>
    <property type="project" value="InterPro"/>
</dbReference>
<dbReference type="GO" id="GO:0046983">
    <property type="term" value="F:protein dimerization activity"/>
    <property type="evidence" value="ECO:0007669"/>
    <property type="project" value="InterPro"/>
</dbReference>
<proteinExistence type="predicted"/>
<dbReference type="OrthoDB" id="1957588at2"/>
<name>A0A1T5IQC2_9FIRM</name>
<sequence length="57" mass="6785">MKINDKKDINSQIDQLRLKLNRAYEAQGHTEKVVKLSQELDKYILSEQQKSLKRKNK</sequence>
<dbReference type="Proteomes" id="UP000190285">
    <property type="component" value="Unassembled WGS sequence"/>
</dbReference>
<keyword evidence="2" id="KW-1185">Reference proteome</keyword>
<dbReference type="InterPro" id="IPR036638">
    <property type="entry name" value="HLH_DNA-bd_sf"/>
</dbReference>
<dbReference type="InterPro" id="IPR018540">
    <property type="entry name" value="Spo0E-like"/>
</dbReference>
<dbReference type="SUPFAM" id="SSF140500">
    <property type="entry name" value="BAS1536-like"/>
    <property type="match status" value="1"/>
</dbReference>
<gene>
    <name evidence="1" type="ORF">SAMN02194393_00624</name>
</gene>
<accession>A0A1T5IQC2</accession>
<dbReference type="Pfam" id="PF09388">
    <property type="entry name" value="SpoOE-like"/>
    <property type="match status" value="1"/>
</dbReference>
<dbReference type="EMBL" id="FUZT01000001">
    <property type="protein sequence ID" value="SKC41198.1"/>
    <property type="molecule type" value="Genomic_DNA"/>
</dbReference>
<dbReference type="AlphaFoldDB" id="A0A1T5IQC2"/>
<reference evidence="1 2" key="1">
    <citation type="submission" date="2017-02" db="EMBL/GenBank/DDBJ databases">
        <authorList>
            <person name="Peterson S.W."/>
        </authorList>
    </citation>
    <scope>NUCLEOTIDE SEQUENCE [LARGE SCALE GENOMIC DNA]</scope>
    <source>
        <strain evidence="1 2">M1</strain>
    </source>
</reference>
<organism evidence="1 2">
    <name type="scientific">Maledivibacter halophilus</name>
    <dbReference type="NCBI Taxonomy" id="36842"/>
    <lineage>
        <taxon>Bacteria</taxon>
        <taxon>Bacillati</taxon>
        <taxon>Bacillota</taxon>
        <taxon>Clostridia</taxon>
        <taxon>Peptostreptococcales</taxon>
        <taxon>Caminicellaceae</taxon>
        <taxon>Maledivibacter</taxon>
    </lineage>
</organism>
<dbReference type="Gene3D" id="4.10.280.10">
    <property type="entry name" value="Helix-loop-helix DNA-binding domain"/>
    <property type="match status" value="1"/>
</dbReference>
<evidence type="ECO:0000313" key="1">
    <source>
        <dbReference type="EMBL" id="SKC41198.1"/>
    </source>
</evidence>
<protein>
    <submittedName>
        <fullName evidence="1">Spo0E like sporulation regulatory protein</fullName>
    </submittedName>
</protein>
<dbReference type="InterPro" id="IPR037208">
    <property type="entry name" value="Spo0E-like_sf"/>
</dbReference>